<protein>
    <submittedName>
        <fullName evidence="1">Uncharacterized protein</fullName>
    </submittedName>
</protein>
<reference evidence="1 2" key="1">
    <citation type="submission" date="2017-01" db="EMBL/GenBank/DDBJ databases">
        <title>Draft genome sequence of Bacillus oleronius.</title>
        <authorList>
            <person name="Allam M."/>
        </authorList>
    </citation>
    <scope>NUCLEOTIDE SEQUENCE [LARGE SCALE GENOMIC DNA]</scope>
    <source>
        <strain evidence="1 2">DSM 9356</strain>
    </source>
</reference>
<dbReference type="AlphaFoldDB" id="A0A8E2IAB5"/>
<dbReference type="RefSeq" id="WP_058004425.1">
    <property type="nucleotide sequence ID" value="NZ_BOQX01000006.1"/>
</dbReference>
<dbReference type="Pfam" id="PF21835">
    <property type="entry name" value="YIEGIA_cap"/>
    <property type="match status" value="1"/>
</dbReference>
<dbReference type="EMBL" id="MTLA01000215">
    <property type="protein sequence ID" value="OOP67250.1"/>
    <property type="molecule type" value="Genomic_DNA"/>
</dbReference>
<evidence type="ECO:0000313" key="2">
    <source>
        <dbReference type="Proteomes" id="UP000189761"/>
    </source>
</evidence>
<gene>
    <name evidence="1" type="ORF">BWZ43_16685</name>
</gene>
<comment type="caution">
    <text evidence="1">The sequence shown here is derived from an EMBL/GenBank/DDBJ whole genome shotgun (WGS) entry which is preliminary data.</text>
</comment>
<dbReference type="Proteomes" id="UP000189761">
    <property type="component" value="Unassembled WGS sequence"/>
</dbReference>
<dbReference type="GeneID" id="79869189"/>
<keyword evidence="2" id="KW-1185">Reference proteome</keyword>
<accession>A0A8E2IAB5</accession>
<sequence>MGKESSNKPDYKILAYLTANKDRKISGAPLFLSFNTEDELKETTNDIASALKADVVKLKNNDYMIIRV</sequence>
<evidence type="ECO:0000313" key="1">
    <source>
        <dbReference type="EMBL" id="OOP67250.1"/>
    </source>
</evidence>
<dbReference type="InterPro" id="IPR054055">
    <property type="entry name" value="YpzH"/>
</dbReference>
<proteinExistence type="predicted"/>
<name>A0A8E2IAB5_9BACI</name>
<organism evidence="1 2">
    <name type="scientific">Heyndrickxia oleronia</name>
    <dbReference type="NCBI Taxonomy" id="38875"/>
    <lineage>
        <taxon>Bacteria</taxon>
        <taxon>Bacillati</taxon>
        <taxon>Bacillota</taxon>
        <taxon>Bacilli</taxon>
        <taxon>Bacillales</taxon>
        <taxon>Bacillaceae</taxon>
        <taxon>Heyndrickxia</taxon>
    </lineage>
</organism>